<reference evidence="3 4" key="1">
    <citation type="submission" date="2019-05" db="EMBL/GenBank/DDBJ databases">
        <title>Complete genome sequence of Izhakiella calystegiae KSNA2, an endophyte isolated from beach morning glory (Calystegia soldanella).</title>
        <authorList>
            <person name="Jiang L."/>
            <person name="Jeong J.C."/>
            <person name="Kim C.Y."/>
            <person name="Kim D.H."/>
            <person name="Kim S.W."/>
            <person name="Lee j."/>
        </authorList>
    </citation>
    <scope>NUCLEOTIDE SEQUENCE [LARGE SCALE GENOMIC DNA]</scope>
    <source>
        <strain evidence="3 4">KSNA2</strain>
    </source>
</reference>
<dbReference type="Proteomes" id="UP000302163">
    <property type="component" value="Chromosome"/>
</dbReference>
<dbReference type="RefSeq" id="WP_138095061.1">
    <property type="nucleotide sequence ID" value="NZ_CP040428.1"/>
</dbReference>
<gene>
    <name evidence="3" type="ORF">FEM41_05645</name>
</gene>
<sequence length="381" mass="43227">MSGTTTQRLIAIDALRGLVMLLMLLDHVRETFYLHLQLSDPIDVNTTQPALFISRTLAHLCAPVFVFLTGLSAALYWQRCGDRRQTALYLLKRGLFLVALELTLVNFAWTFEFPPHTLYLQVIWAIGLSMVALSLLLWLPPVLLIASGVVIVAGHNLLDTLHAAPDSSWFIPWAILHDRSWLTVGDALRIRTSYPVLPWIGVIALGFAAGALYRPAHQQDRRKILAWLAAGLLAAFFLLRMINGYGEKTWVEGERFSATLMSFFNITKYPPSLLFLCLTLGIGLALLALFECPRPNRLITLLAAFGAAPMFFYLVHLYLLKGLYLSAVAIWGKNYGEWFGFSAVWQLWLCTLALTVILFWPVRAFARLKARRRDLRWLRYF</sequence>
<evidence type="ECO:0000259" key="2">
    <source>
        <dbReference type="Pfam" id="PF07786"/>
    </source>
</evidence>
<evidence type="ECO:0000313" key="4">
    <source>
        <dbReference type="Proteomes" id="UP000302163"/>
    </source>
</evidence>
<dbReference type="PANTHER" id="PTHR40407:SF1">
    <property type="entry name" value="HEPARAN-ALPHA-GLUCOSAMINIDE N-ACETYLTRANSFERASE CATALYTIC DOMAIN-CONTAINING PROTEIN"/>
    <property type="match status" value="1"/>
</dbReference>
<organism evidence="3 4">
    <name type="scientific">Jejubacter calystegiae</name>
    <dbReference type="NCBI Taxonomy" id="2579935"/>
    <lineage>
        <taxon>Bacteria</taxon>
        <taxon>Pseudomonadati</taxon>
        <taxon>Pseudomonadota</taxon>
        <taxon>Gammaproteobacteria</taxon>
        <taxon>Enterobacterales</taxon>
        <taxon>Enterobacteriaceae</taxon>
        <taxon>Jejubacter</taxon>
    </lineage>
</organism>
<dbReference type="PANTHER" id="PTHR40407">
    <property type="entry name" value="MEMBRANE PROTEIN-LIKE PROTEIN"/>
    <property type="match status" value="1"/>
</dbReference>
<evidence type="ECO:0000313" key="3">
    <source>
        <dbReference type="EMBL" id="QCT19173.1"/>
    </source>
</evidence>
<feature type="transmembrane region" description="Helical" evidence="1">
    <location>
        <begin position="142"/>
        <end position="158"/>
    </location>
</feature>
<feature type="transmembrane region" description="Helical" evidence="1">
    <location>
        <begin position="89"/>
        <end position="111"/>
    </location>
</feature>
<feature type="transmembrane region" description="Helical" evidence="1">
    <location>
        <begin position="273"/>
        <end position="291"/>
    </location>
</feature>
<evidence type="ECO:0000256" key="1">
    <source>
        <dbReference type="SAM" id="Phobius"/>
    </source>
</evidence>
<proteinExistence type="predicted"/>
<dbReference type="AlphaFoldDB" id="A0A4P8YGW1"/>
<protein>
    <submittedName>
        <fullName evidence="3">DUF1624 domain-containing protein</fullName>
    </submittedName>
</protein>
<dbReference type="InterPro" id="IPR012429">
    <property type="entry name" value="HGSNAT_cat"/>
</dbReference>
<dbReference type="OrthoDB" id="508112at2"/>
<feature type="transmembrane region" description="Helical" evidence="1">
    <location>
        <begin position="57"/>
        <end position="77"/>
    </location>
</feature>
<keyword evidence="1" id="KW-0812">Transmembrane</keyword>
<name>A0A4P8YGW1_9ENTR</name>
<feature type="transmembrane region" description="Helical" evidence="1">
    <location>
        <begin position="117"/>
        <end position="137"/>
    </location>
</feature>
<keyword evidence="1" id="KW-0472">Membrane</keyword>
<dbReference type="Pfam" id="PF07786">
    <property type="entry name" value="HGSNAT_cat"/>
    <property type="match status" value="1"/>
</dbReference>
<accession>A0A4P8YGW1</accession>
<feature type="transmembrane region" description="Helical" evidence="1">
    <location>
        <begin position="298"/>
        <end position="319"/>
    </location>
</feature>
<feature type="transmembrane region" description="Helical" evidence="1">
    <location>
        <begin position="196"/>
        <end position="213"/>
    </location>
</feature>
<keyword evidence="1" id="KW-1133">Transmembrane helix</keyword>
<feature type="domain" description="Heparan-alpha-glucosaminide N-acetyltransferase catalytic" evidence="2">
    <location>
        <begin position="8"/>
        <end position="226"/>
    </location>
</feature>
<dbReference type="EMBL" id="CP040428">
    <property type="protein sequence ID" value="QCT19173.1"/>
    <property type="molecule type" value="Genomic_DNA"/>
</dbReference>
<keyword evidence="4" id="KW-1185">Reference proteome</keyword>
<dbReference type="KEGG" id="izh:FEM41_05645"/>
<feature type="transmembrane region" description="Helical" evidence="1">
    <location>
        <begin position="339"/>
        <end position="362"/>
    </location>
</feature>
<feature type="transmembrane region" description="Helical" evidence="1">
    <location>
        <begin position="225"/>
        <end position="242"/>
    </location>
</feature>